<dbReference type="PANTHER" id="PTHR19305">
    <property type="entry name" value="SYNAPTOSOMAL ASSOCIATED PROTEIN"/>
    <property type="match status" value="1"/>
</dbReference>
<evidence type="ECO:0000313" key="8">
    <source>
        <dbReference type="EMBL" id="PRW32685.1"/>
    </source>
</evidence>
<proteinExistence type="inferred from homology"/>
<reference evidence="8 9" key="1">
    <citation type="journal article" date="2018" name="Plant J.">
        <title>Genome sequences of Chlorella sorokiniana UTEX 1602 and Micractinium conductrix SAG 241.80: implications to maltose excretion by a green alga.</title>
        <authorList>
            <person name="Arriola M.B."/>
            <person name="Velmurugan N."/>
            <person name="Zhang Y."/>
            <person name="Plunkett M.H."/>
            <person name="Hondzo H."/>
            <person name="Barney B.M."/>
        </authorList>
    </citation>
    <scope>NUCLEOTIDE SEQUENCE [LARGE SCALE GENOMIC DNA]</scope>
    <source>
        <strain evidence="9">UTEX 1602</strain>
    </source>
</reference>
<keyword evidence="5" id="KW-0472">Membrane</keyword>
<dbReference type="Gene3D" id="1.20.5.110">
    <property type="match status" value="2"/>
</dbReference>
<feature type="compositionally biased region" description="Basic and acidic residues" evidence="6">
    <location>
        <begin position="1"/>
        <end position="12"/>
    </location>
</feature>
<feature type="domain" description="T-SNARE coiled-coil homology" evidence="7">
    <location>
        <begin position="208"/>
        <end position="270"/>
    </location>
</feature>
<feature type="region of interest" description="Disordered" evidence="6">
    <location>
        <begin position="530"/>
        <end position="555"/>
    </location>
</feature>
<protein>
    <submittedName>
        <fullName evidence="8">Synaptosomal-associated 23 isoform X3</fullName>
    </submittedName>
</protein>
<dbReference type="GO" id="GO:0031201">
    <property type="term" value="C:SNARE complex"/>
    <property type="evidence" value="ECO:0007669"/>
    <property type="project" value="InterPro"/>
</dbReference>
<gene>
    <name evidence="8" type="ORF">C2E21_8189</name>
</gene>
<dbReference type="EMBL" id="LHPG02000019">
    <property type="protein sequence ID" value="PRW32685.1"/>
    <property type="molecule type" value="Genomic_DNA"/>
</dbReference>
<evidence type="ECO:0000256" key="5">
    <source>
        <dbReference type="ARBA" id="ARBA00023136"/>
    </source>
</evidence>
<dbReference type="SUPFAM" id="SSF58038">
    <property type="entry name" value="SNARE fusion complex"/>
    <property type="match status" value="2"/>
</dbReference>
<dbReference type="PANTHER" id="PTHR19305:SF9">
    <property type="entry name" value="SYNAPTOSOMAL-ASSOCIATED PROTEIN 29"/>
    <property type="match status" value="1"/>
</dbReference>
<evidence type="ECO:0000256" key="6">
    <source>
        <dbReference type="SAM" id="MobiDB-lite"/>
    </source>
</evidence>
<evidence type="ECO:0000256" key="2">
    <source>
        <dbReference type="ARBA" id="ARBA00009480"/>
    </source>
</evidence>
<dbReference type="CDD" id="cd15861">
    <property type="entry name" value="SNARE_SNAP25N_23N_29N_SEC9N"/>
    <property type="match status" value="1"/>
</dbReference>
<feature type="region of interest" description="Disordered" evidence="6">
    <location>
        <begin position="1"/>
        <end position="29"/>
    </location>
</feature>
<comment type="similarity">
    <text evidence="2">Belongs to the SNAP-25 family.</text>
</comment>
<dbReference type="PROSITE" id="PS50192">
    <property type="entry name" value="T_SNARE"/>
    <property type="match status" value="1"/>
</dbReference>
<dbReference type="CDD" id="cd15841">
    <property type="entry name" value="SNARE_Qc"/>
    <property type="match status" value="1"/>
</dbReference>
<comment type="caution">
    <text evidence="8">The sequence shown here is derived from an EMBL/GenBank/DDBJ whole genome shotgun (WGS) entry which is preliminary data.</text>
</comment>
<dbReference type="InterPro" id="IPR000727">
    <property type="entry name" value="T_SNARE_dom"/>
</dbReference>
<dbReference type="SMART" id="SM00397">
    <property type="entry name" value="t_SNARE"/>
    <property type="match status" value="2"/>
</dbReference>
<comment type="subcellular location">
    <subcellularLocation>
        <location evidence="1">Membrane</location>
    </subcellularLocation>
</comment>
<feature type="compositionally biased region" description="Basic and acidic residues" evidence="6">
    <location>
        <begin position="20"/>
        <end position="29"/>
    </location>
</feature>
<evidence type="ECO:0000313" key="9">
    <source>
        <dbReference type="Proteomes" id="UP000239899"/>
    </source>
</evidence>
<dbReference type="GO" id="GO:0005484">
    <property type="term" value="F:SNAP receptor activity"/>
    <property type="evidence" value="ECO:0007669"/>
    <property type="project" value="InterPro"/>
</dbReference>
<dbReference type="GO" id="GO:0005886">
    <property type="term" value="C:plasma membrane"/>
    <property type="evidence" value="ECO:0007669"/>
    <property type="project" value="TreeGrafter"/>
</dbReference>
<organism evidence="8 9">
    <name type="scientific">Chlorella sorokiniana</name>
    <name type="common">Freshwater green alga</name>
    <dbReference type="NCBI Taxonomy" id="3076"/>
    <lineage>
        <taxon>Eukaryota</taxon>
        <taxon>Viridiplantae</taxon>
        <taxon>Chlorophyta</taxon>
        <taxon>core chlorophytes</taxon>
        <taxon>Trebouxiophyceae</taxon>
        <taxon>Chlorellales</taxon>
        <taxon>Chlorellaceae</taxon>
        <taxon>Chlorella clade</taxon>
        <taxon>Chlorella</taxon>
    </lineage>
</organism>
<evidence type="ECO:0000256" key="4">
    <source>
        <dbReference type="ARBA" id="ARBA00022927"/>
    </source>
</evidence>
<feature type="compositionally biased region" description="Low complexity" evidence="6">
    <location>
        <begin position="353"/>
        <end position="368"/>
    </location>
</feature>
<dbReference type="OrthoDB" id="19261at2759"/>
<keyword evidence="3" id="KW-0813">Transport</keyword>
<dbReference type="Proteomes" id="UP000239899">
    <property type="component" value="Unassembled WGS sequence"/>
</dbReference>
<dbReference type="STRING" id="3076.A0A2P6TFE2"/>
<dbReference type="AlphaFoldDB" id="A0A2P6TFE2"/>
<name>A0A2P6TFE2_CHLSO</name>
<evidence type="ECO:0000256" key="3">
    <source>
        <dbReference type="ARBA" id="ARBA00022448"/>
    </source>
</evidence>
<keyword evidence="4" id="KW-0653">Protein transport</keyword>
<keyword evidence="9" id="KW-1185">Reference proteome</keyword>
<evidence type="ECO:0000256" key="1">
    <source>
        <dbReference type="ARBA" id="ARBA00004370"/>
    </source>
</evidence>
<dbReference type="InterPro" id="IPR044766">
    <property type="entry name" value="NPSN/SNAP25-like_N_SNARE"/>
</dbReference>
<evidence type="ECO:0000259" key="7">
    <source>
        <dbReference type="PROSITE" id="PS50192"/>
    </source>
</evidence>
<sequence length="926" mass="97479">MGYEDARPDSARENGGLVEPPRDHDTPYLSAGERRLLEAGKAEHRETTATAKRALQLAEKTTDVAQNTLVELHRQGQQLENAELGMDQVQADVKEANMILKFMRRWCCFQCCDCCDPHADLERTRKKRVALTKQQMSMQRAGAEQHYGAKQQSVARVAREHDPAYGGCDTAARQELMEQAAAVKAARRGPKATDIGLGLPDEDRREIQQETDQQDEILDRIGDAVSGLHAMAGEMQAELAEQAPRIDRLGDRAKTTHDQLGNLARQARRPSKAFGWRQLRRLPAMLLVLAALLPLSCASTVDGSSTDGAAAPSGPVPLAPFHSVSSCLPFSLLIRPSGGGSKNVSAADGSSLAPTDGGSSAPAAAATPNSPAYSLRLDANDANITGAFEYSVTPDGTLHLSLSTPIATNSCASAVVELPADALREVRATMADRFSFAGGSLVTQTDHEPDATDSPAVVIEATNNTLECHTDNSTYFDESSGLSSAAAAVRPLPGPRAEDALAELLAHAHQLAPLAAAGDAEAAANLTGEAGLRNDPAGAALERSDPQDQGKLSEPGLWVGGTVWNECPGGQAAGLTLAGGYFREGAAAAAVAPYVHKQRWAEGCKQDCGMQFCQEPAAQVALVTERIALNGSASVVTPNASLLIEGTAGPVVFANAGVCTLRLPFNSTWLPAQPCRITGKPPPAEAGSDADAAHAWQMGLFNQTCHINKQFLSELLASARQLAALAAAGNATAAEELVELGPSSVDLLVLLSEIAFSEGGREGALAACEAVIKGCVGRYGCRNSFQRALGLLFNHNDTAGIRNALEVGAEWERSNANNKGKLSSWADSIVWNKCYGDQAAGLTLAGGYFREEAVAVAVASYQCKKGCMQVCDALADAAALAPRLGYGSSQDVMSNATAVLDPCMHACLFGEAPPPVTEWQKERCGF</sequence>
<dbReference type="GO" id="GO:0015031">
    <property type="term" value="P:protein transport"/>
    <property type="evidence" value="ECO:0007669"/>
    <property type="project" value="UniProtKB-KW"/>
</dbReference>
<accession>A0A2P6TFE2</accession>
<feature type="region of interest" description="Disordered" evidence="6">
    <location>
        <begin position="343"/>
        <end position="368"/>
    </location>
</feature>